<comment type="caution">
    <text evidence="1">The sequence shown here is derived from an EMBL/GenBank/DDBJ whole genome shotgun (WGS) entry which is preliminary data.</text>
</comment>
<name>A0A8J2RA13_9CRUS</name>
<dbReference type="OrthoDB" id="6397046at2759"/>
<proteinExistence type="predicted"/>
<accession>A0A8J2RA13</accession>
<evidence type="ECO:0000313" key="2">
    <source>
        <dbReference type="Proteomes" id="UP000789390"/>
    </source>
</evidence>
<dbReference type="Proteomes" id="UP000789390">
    <property type="component" value="Unassembled WGS sequence"/>
</dbReference>
<gene>
    <name evidence="1" type="ORF">DGAL_LOCUS537</name>
</gene>
<sequence length="174" mass="20389">MSHLIVEVPKRGPDKGNWIYVIAENWIEDEVLYLPDSKYSNTYKNQILRCGVPPDVESWDRHDVFKILRTFGINFSFLLPTYDEARTNLPRVESGLPFAMIALAYQVKLQPTWKVMRKSQMAQHVESYHQRCQRILLQKGLANVELQFLYLQLASWLLSDLPICLQELHKVIDN</sequence>
<evidence type="ECO:0000313" key="1">
    <source>
        <dbReference type="EMBL" id="CAH0098459.1"/>
    </source>
</evidence>
<reference evidence="1" key="1">
    <citation type="submission" date="2021-11" db="EMBL/GenBank/DDBJ databases">
        <authorList>
            <person name="Schell T."/>
        </authorList>
    </citation>
    <scope>NUCLEOTIDE SEQUENCE</scope>
    <source>
        <strain evidence="1">M5</strain>
    </source>
</reference>
<keyword evidence="2" id="KW-1185">Reference proteome</keyword>
<dbReference type="EMBL" id="CAKKLH010000002">
    <property type="protein sequence ID" value="CAH0098459.1"/>
    <property type="molecule type" value="Genomic_DNA"/>
</dbReference>
<protein>
    <submittedName>
        <fullName evidence="1">Uncharacterized protein</fullName>
    </submittedName>
</protein>
<dbReference type="AlphaFoldDB" id="A0A8J2RA13"/>
<organism evidence="1 2">
    <name type="scientific">Daphnia galeata</name>
    <dbReference type="NCBI Taxonomy" id="27404"/>
    <lineage>
        <taxon>Eukaryota</taxon>
        <taxon>Metazoa</taxon>
        <taxon>Ecdysozoa</taxon>
        <taxon>Arthropoda</taxon>
        <taxon>Crustacea</taxon>
        <taxon>Branchiopoda</taxon>
        <taxon>Diplostraca</taxon>
        <taxon>Cladocera</taxon>
        <taxon>Anomopoda</taxon>
        <taxon>Daphniidae</taxon>
        <taxon>Daphnia</taxon>
    </lineage>
</organism>